<dbReference type="RefSeq" id="WP_338291643.1">
    <property type="nucleotide sequence ID" value="NZ_AP027272.1"/>
</dbReference>
<comment type="function">
    <text evidence="2 16 17">Catalyzes the decarboxylation of oxaloacetate coupled to Na(+) translocation.</text>
</comment>
<accession>A0AA48KPP0</accession>
<dbReference type="NCBIfam" id="TIGR01195">
    <property type="entry name" value="oadG_fam"/>
    <property type="match status" value="1"/>
</dbReference>
<reference evidence="18" key="1">
    <citation type="submission" date="2023-01" db="EMBL/GenBank/DDBJ databases">
        <title>Complete genome sequence of Planctobacterium marinum strain Dej080120_11.</title>
        <authorList>
            <person name="Ueki S."/>
            <person name="Maruyama F."/>
        </authorList>
    </citation>
    <scope>NUCLEOTIDE SEQUENCE</scope>
    <source>
        <strain evidence="18">Dej080120_11</strain>
    </source>
</reference>
<comment type="subunit">
    <text evidence="5 16">Heterotrimer of an alpha, a beta and a gamma subunit.</text>
</comment>
<name>A0AA48KPP0_9ALTE</name>
<keyword evidence="10 16" id="KW-1133">Transmembrane helix</keyword>
<dbReference type="Pfam" id="PF04277">
    <property type="entry name" value="OAD_gamma"/>
    <property type="match status" value="1"/>
</dbReference>
<proteinExistence type="inferred from homology"/>
<dbReference type="HAMAP" id="MF_00404">
    <property type="entry name" value="OadG"/>
    <property type="match status" value="1"/>
</dbReference>
<evidence type="ECO:0000256" key="14">
    <source>
        <dbReference type="ARBA" id="ARBA00023201"/>
    </source>
</evidence>
<dbReference type="InterPro" id="IPR023424">
    <property type="entry name" value="OadG"/>
</dbReference>
<evidence type="ECO:0000256" key="1">
    <source>
        <dbReference type="ARBA" id="ARBA00001959"/>
    </source>
</evidence>
<comment type="cofactor">
    <cofactor evidence="1 16 17">
        <name>Na(+)</name>
        <dbReference type="ChEBI" id="CHEBI:29101"/>
    </cofactor>
</comment>
<evidence type="ECO:0000256" key="12">
    <source>
        <dbReference type="ARBA" id="ARBA00023065"/>
    </source>
</evidence>
<evidence type="ECO:0000256" key="3">
    <source>
        <dbReference type="ARBA" id="ARBA00004162"/>
    </source>
</evidence>
<dbReference type="InterPro" id="IPR005899">
    <property type="entry name" value="Na_pump_deCOase"/>
</dbReference>
<dbReference type="Proteomes" id="UP001333710">
    <property type="component" value="Chromosome"/>
</dbReference>
<comment type="similarity">
    <text evidence="4 16 17">Belongs to the OadG family.</text>
</comment>
<evidence type="ECO:0000256" key="11">
    <source>
        <dbReference type="ARBA" id="ARBA00023053"/>
    </source>
</evidence>
<evidence type="ECO:0000256" key="17">
    <source>
        <dbReference type="RuleBase" id="RU004278"/>
    </source>
</evidence>
<sequence length="84" mass="9075">MTDDIYSVLLDAAGLLLVGMAVVFVFLTILIGAIHLIEWLCNKLPDAPETQIKPQVSGTQAEAISPQVVAAISSAVHQYRNKKQ</sequence>
<keyword evidence="13 16" id="KW-0472">Membrane</keyword>
<dbReference type="GO" id="GO:0008948">
    <property type="term" value="F:oxaloacetate decarboxylase activity"/>
    <property type="evidence" value="ECO:0007669"/>
    <property type="project" value="UniProtKB-UniRule"/>
</dbReference>
<evidence type="ECO:0000256" key="6">
    <source>
        <dbReference type="ARBA" id="ARBA00022448"/>
    </source>
</evidence>
<evidence type="ECO:0000256" key="16">
    <source>
        <dbReference type="HAMAP-Rule" id="MF_00404"/>
    </source>
</evidence>
<evidence type="ECO:0000256" key="8">
    <source>
        <dbReference type="ARBA" id="ARBA00022692"/>
    </source>
</evidence>
<keyword evidence="9 16" id="KW-1278">Translocase</keyword>
<keyword evidence="14 16" id="KW-0739">Sodium transport</keyword>
<evidence type="ECO:0000313" key="18">
    <source>
        <dbReference type="EMBL" id="BDX05658.1"/>
    </source>
</evidence>
<evidence type="ECO:0000256" key="9">
    <source>
        <dbReference type="ARBA" id="ARBA00022967"/>
    </source>
</evidence>
<evidence type="ECO:0000256" key="10">
    <source>
        <dbReference type="ARBA" id="ARBA00022989"/>
    </source>
</evidence>
<evidence type="ECO:0000256" key="7">
    <source>
        <dbReference type="ARBA" id="ARBA00022475"/>
    </source>
</evidence>
<keyword evidence="7 16" id="KW-1003">Cell membrane</keyword>
<feature type="transmembrane region" description="Helical" evidence="16 17">
    <location>
        <begin position="12"/>
        <end position="37"/>
    </location>
</feature>
<dbReference type="GO" id="GO:0005886">
    <property type="term" value="C:plasma membrane"/>
    <property type="evidence" value="ECO:0007669"/>
    <property type="project" value="UniProtKB-SubCell"/>
</dbReference>
<gene>
    <name evidence="16 18" type="primary">oadG</name>
    <name evidence="18" type="ORF">MACH26_11790</name>
</gene>
<dbReference type="KEGG" id="pmaw:MACH26_11790"/>
<comment type="subcellular location">
    <subcellularLocation>
        <location evidence="3 16 17">Cell membrane</location>
        <topology evidence="3 16 17">Single-pass membrane protein</topology>
    </subcellularLocation>
</comment>
<evidence type="ECO:0000256" key="4">
    <source>
        <dbReference type="ARBA" id="ARBA00005844"/>
    </source>
</evidence>
<comment type="catalytic activity">
    <reaction evidence="15 16 17">
        <text>oxaloacetate + 2 Na(+)(in) + H(+) = pyruvate + 2 Na(+)(out) + CO2</text>
        <dbReference type="Rhea" id="RHEA:57724"/>
        <dbReference type="ChEBI" id="CHEBI:15361"/>
        <dbReference type="ChEBI" id="CHEBI:15378"/>
        <dbReference type="ChEBI" id="CHEBI:16452"/>
        <dbReference type="ChEBI" id="CHEBI:16526"/>
        <dbReference type="ChEBI" id="CHEBI:29101"/>
        <dbReference type="EC" id="7.2.4.2"/>
    </reaction>
</comment>
<dbReference type="GO" id="GO:0015451">
    <property type="term" value="F:decarboxylation-driven active transmembrane transporter activity"/>
    <property type="evidence" value="ECO:0007669"/>
    <property type="project" value="UniProtKB-EC"/>
</dbReference>
<dbReference type="GO" id="GO:0015081">
    <property type="term" value="F:sodium ion transmembrane transporter activity"/>
    <property type="evidence" value="ECO:0007669"/>
    <property type="project" value="UniProtKB-UniRule"/>
</dbReference>
<protein>
    <recommendedName>
        <fullName evidence="16">Probable oxaloacetate decarboxylase gamma chain</fullName>
        <ecNumber evidence="16">7.2.4.2</ecNumber>
    </recommendedName>
</protein>
<evidence type="ECO:0000256" key="13">
    <source>
        <dbReference type="ARBA" id="ARBA00023136"/>
    </source>
</evidence>
<evidence type="ECO:0000256" key="15">
    <source>
        <dbReference type="ARBA" id="ARBA00048176"/>
    </source>
</evidence>
<organism evidence="18 19">
    <name type="scientific">Planctobacterium marinum</name>
    <dbReference type="NCBI Taxonomy" id="1631968"/>
    <lineage>
        <taxon>Bacteria</taxon>
        <taxon>Pseudomonadati</taxon>
        <taxon>Pseudomonadota</taxon>
        <taxon>Gammaproteobacteria</taxon>
        <taxon>Alteromonadales</taxon>
        <taxon>Alteromonadaceae</taxon>
        <taxon>Planctobacterium</taxon>
    </lineage>
</organism>
<keyword evidence="6 16" id="KW-0813">Transport</keyword>
<keyword evidence="19" id="KW-1185">Reference proteome</keyword>
<dbReference type="GO" id="GO:0036376">
    <property type="term" value="P:sodium ion export across plasma membrane"/>
    <property type="evidence" value="ECO:0007669"/>
    <property type="project" value="InterPro"/>
</dbReference>
<evidence type="ECO:0000256" key="2">
    <source>
        <dbReference type="ARBA" id="ARBA00003002"/>
    </source>
</evidence>
<keyword evidence="11 16" id="KW-0915">Sodium</keyword>
<evidence type="ECO:0000256" key="5">
    <source>
        <dbReference type="ARBA" id="ARBA00011869"/>
    </source>
</evidence>
<keyword evidence="8 16" id="KW-0812">Transmembrane</keyword>
<dbReference type="AlphaFoldDB" id="A0AA48KPP0"/>
<dbReference type="EMBL" id="AP027272">
    <property type="protein sequence ID" value="BDX05658.1"/>
    <property type="molecule type" value="Genomic_DNA"/>
</dbReference>
<keyword evidence="12 16" id="KW-0406">Ion transport</keyword>
<dbReference type="EC" id="7.2.4.2" evidence="16"/>
<dbReference type="NCBIfam" id="NF003004">
    <property type="entry name" value="PRK03814.1"/>
    <property type="match status" value="1"/>
</dbReference>
<evidence type="ECO:0000313" key="19">
    <source>
        <dbReference type="Proteomes" id="UP001333710"/>
    </source>
</evidence>